<feature type="compositionally biased region" description="Gly residues" evidence="1">
    <location>
        <begin position="284"/>
        <end position="297"/>
    </location>
</feature>
<feature type="compositionally biased region" description="Acidic residues" evidence="1">
    <location>
        <begin position="231"/>
        <end position="260"/>
    </location>
</feature>
<reference evidence="2 3" key="1">
    <citation type="submission" date="2016-02" db="EMBL/GenBank/DDBJ databases">
        <title>Genome analysis of coral dinoflagellate symbionts highlights evolutionary adaptations to a symbiotic lifestyle.</title>
        <authorList>
            <person name="Aranda M."/>
            <person name="Li Y."/>
            <person name="Liew Y.J."/>
            <person name="Baumgarten S."/>
            <person name="Simakov O."/>
            <person name="Wilson M."/>
            <person name="Piel J."/>
            <person name="Ashoor H."/>
            <person name="Bougouffa S."/>
            <person name="Bajic V.B."/>
            <person name="Ryu T."/>
            <person name="Ravasi T."/>
            <person name="Bayer T."/>
            <person name="Micklem G."/>
            <person name="Kim H."/>
            <person name="Bhak J."/>
            <person name="Lajeunesse T.C."/>
            <person name="Voolstra C.R."/>
        </authorList>
    </citation>
    <scope>NUCLEOTIDE SEQUENCE [LARGE SCALE GENOMIC DNA]</scope>
    <source>
        <strain evidence="2 3">CCMP2467</strain>
    </source>
</reference>
<sequence>MDPLRDPLHDSALEEALADAGTADTTAATTVPTAIGALGEEAEAASDASAEGSVHSTFSAAMEAADRSPSPDRLGHGPYGPPPAVPVNALVRHPLARQYLPALSSTPTRPLTLPTGFLGFVHRPRPTAPEATGSSSSARGPPTTPQMPGEPDDPHWQRVMAVNVLNTLQHTGPAFVHAPTLATVKSWSALRIVLEEATDMDDICCQRVDPQDLNNPLHLTGPLGAGTVTDNEQEDNEEEQPDGEEGEEEEACSPDDDNNDTDAPGAPDGPDGSTGPLTTRSGTTLGGSGSGDSGAPGMGALDHTDPLTHAEPSTAIAAATPFSVLPGDLIYEVDDISFNLSAAGRCLLSTRQEVAR</sequence>
<accession>A0A1Q9DBW5</accession>
<name>A0A1Q9DBW5_SYMMI</name>
<proteinExistence type="predicted"/>
<gene>
    <name evidence="2" type="ORF">AK812_SmicGene25484</name>
</gene>
<feature type="region of interest" description="Disordered" evidence="1">
    <location>
        <begin position="114"/>
        <end position="155"/>
    </location>
</feature>
<protein>
    <submittedName>
        <fullName evidence="2">Uncharacterized protein</fullName>
    </submittedName>
</protein>
<dbReference type="Proteomes" id="UP000186817">
    <property type="component" value="Unassembled WGS sequence"/>
</dbReference>
<feature type="region of interest" description="Disordered" evidence="1">
    <location>
        <begin position="212"/>
        <end position="308"/>
    </location>
</feature>
<evidence type="ECO:0000313" key="2">
    <source>
        <dbReference type="EMBL" id="OLP92671.1"/>
    </source>
</evidence>
<organism evidence="2 3">
    <name type="scientific">Symbiodinium microadriaticum</name>
    <name type="common">Dinoflagellate</name>
    <name type="synonym">Zooxanthella microadriatica</name>
    <dbReference type="NCBI Taxonomy" id="2951"/>
    <lineage>
        <taxon>Eukaryota</taxon>
        <taxon>Sar</taxon>
        <taxon>Alveolata</taxon>
        <taxon>Dinophyceae</taxon>
        <taxon>Suessiales</taxon>
        <taxon>Symbiodiniaceae</taxon>
        <taxon>Symbiodinium</taxon>
    </lineage>
</organism>
<dbReference type="AlphaFoldDB" id="A0A1Q9DBW5"/>
<feature type="compositionally biased region" description="Low complexity" evidence="1">
    <location>
        <begin position="261"/>
        <end position="283"/>
    </location>
</feature>
<feature type="region of interest" description="Disordered" evidence="1">
    <location>
        <begin position="61"/>
        <end position="81"/>
    </location>
</feature>
<feature type="compositionally biased region" description="Basic and acidic residues" evidence="1">
    <location>
        <begin position="64"/>
        <end position="75"/>
    </location>
</feature>
<evidence type="ECO:0000313" key="3">
    <source>
        <dbReference type="Proteomes" id="UP000186817"/>
    </source>
</evidence>
<comment type="caution">
    <text evidence="2">The sequence shown here is derived from an EMBL/GenBank/DDBJ whole genome shotgun (WGS) entry which is preliminary data.</text>
</comment>
<keyword evidence="3" id="KW-1185">Reference proteome</keyword>
<dbReference type="EMBL" id="LSRX01000611">
    <property type="protein sequence ID" value="OLP92671.1"/>
    <property type="molecule type" value="Genomic_DNA"/>
</dbReference>
<evidence type="ECO:0000256" key="1">
    <source>
        <dbReference type="SAM" id="MobiDB-lite"/>
    </source>
</evidence>